<dbReference type="FunFam" id="2.10.110.10:FF:000017">
    <property type="entry name" value="Lim and senescent cell antigen-like-containing"/>
    <property type="match status" value="1"/>
</dbReference>
<keyword evidence="4 7" id="KW-0862">Zinc</keyword>
<reference evidence="9" key="1">
    <citation type="submission" date="2020-08" db="EMBL/GenBank/DDBJ databases">
        <title>Genome sequencing and assembly of the red palm weevil Rhynchophorus ferrugineus.</title>
        <authorList>
            <person name="Dias G.B."/>
            <person name="Bergman C.M."/>
            <person name="Manee M."/>
        </authorList>
    </citation>
    <scope>NUCLEOTIDE SEQUENCE</scope>
    <source>
        <strain evidence="9">AA-2017</strain>
        <tissue evidence="9">Whole larva</tissue>
    </source>
</reference>
<dbReference type="SMART" id="SM00132">
    <property type="entry name" value="LIM"/>
    <property type="match status" value="4"/>
</dbReference>
<dbReference type="GO" id="GO:0045216">
    <property type="term" value="P:cell-cell junction organization"/>
    <property type="evidence" value="ECO:0007669"/>
    <property type="project" value="TreeGrafter"/>
</dbReference>
<keyword evidence="2 7" id="KW-0479">Metal-binding</keyword>
<dbReference type="AlphaFoldDB" id="A0A834ILR9"/>
<evidence type="ECO:0000256" key="1">
    <source>
        <dbReference type="ARBA" id="ARBA00004282"/>
    </source>
</evidence>
<keyword evidence="6 7" id="KW-0440">LIM domain</keyword>
<dbReference type="SUPFAM" id="SSF57716">
    <property type="entry name" value="Glucocorticoid receptor-like (DNA-binding domain)"/>
    <property type="match status" value="5"/>
</dbReference>
<dbReference type="GO" id="GO:2001046">
    <property type="term" value="P:positive regulation of integrin-mediated signaling pathway"/>
    <property type="evidence" value="ECO:0007669"/>
    <property type="project" value="TreeGrafter"/>
</dbReference>
<evidence type="ECO:0000256" key="2">
    <source>
        <dbReference type="ARBA" id="ARBA00022723"/>
    </source>
</evidence>
<keyword evidence="10" id="KW-1185">Reference proteome</keyword>
<gene>
    <name evidence="9" type="ORF">GWI33_003119</name>
</gene>
<dbReference type="FunFam" id="2.10.110.10:FF:000094">
    <property type="entry name" value="LIM domain-containing protein"/>
    <property type="match status" value="1"/>
</dbReference>
<evidence type="ECO:0000313" key="9">
    <source>
        <dbReference type="EMBL" id="KAF7282154.1"/>
    </source>
</evidence>
<evidence type="ECO:0000256" key="6">
    <source>
        <dbReference type="ARBA" id="ARBA00023038"/>
    </source>
</evidence>
<feature type="domain" description="LIM zinc-binding" evidence="8">
    <location>
        <begin position="253"/>
        <end position="312"/>
    </location>
</feature>
<dbReference type="PANTHER" id="PTHR24210">
    <property type="entry name" value="LIM DOMAIN-CONTAINING PROTEIN"/>
    <property type="match status" value="1"/>
</dbReference>
<dbReference type="Proteomes" id="UP000625711">
    <property type="component" value="Unassembled WGS sequence"/>
</dbReference>
<keyword evidence="5" id="KW-0965">Cell junction</keyword>
<evidence type="ECO:0000256" key="4">
    <source>
        <dbReference type="ARBA" id="ARBA00022833"/>
    </source>
</evidence>
<dbReference type="GO" id="GO:0098609">
    <property type="term" value="P:cell-cell adhesion"/>
    <property type="evidence" value="ECO:0007669"/>
    <property type="project" value="TreeGrafter"/>
</dbReference>
<evidence type="ECO:0000313" key="10">
    <source>
        <dbReference type="Proteomes" id="UP000625711"/>
    </source>
</evidence>
<dbReference type="PROSITE" id="PS00478">
    <property type="entry name" value="LIM_DOMAIN_1"/>
    <property type="match status" value="2"/>
</dbReference>
<dbReference type="InterPro" id="IPR001781">
    <property type="entry name" value="Znf_LIM"/>
</dbReference>
<dbReference type="GO" id="GO:0005925">
    <property type="term" value="C:focal adhesion"/>
    <property type="evidence" value="ECO:0007669"/>
    <property type="project" value="TreeGrafter"/>
</dbReference>
<dbReference type="Pfam" id="PF00412">
    <property type="entry name" value="LIM"/>
    <property type="match status" value="4"/>
</dbReference>
<name>A0A834ILR9_RHYFE</name>
<dbReference type="EMBL" id="JAACXV010000186">
    <property type="protein sequence ID" value="KAF7282154.1"/>
    <property type="molecule type" value="Genomic_DNA"/>
</dbReference>
<sequence>MNPADWSSDDPSLGSASDSDLAKVVLRGNYYKFEEYDNISLTDINIHSCPNTVYNRDIRFSSRAVERQIPIEKKRAYSTGNIPYQNVFTCAQCFRTLTGEVFYQYDGRQYCQYDFNMLFAPYCERCRAFIVGRVIKAMNVSWHPECFQCKLCRVNLADTRFTQNNGNAVCYKCNSDLKAGRSLKYICRKCNEVIDDQPLRYDGEVYHPYHFRCTLCSIELDANARVLKYRPNMTRNDKNKLYCLRCYDKMRLRICGGCRRPIEERVVVALGKYWHVEHFVCAKCDRPFFGHRHYEKKGLAYCKYHYFQLFGDVCDTCHQISFDHGIRAMNKFWCINHFKCSICDSRIKPKAKFFPWDLKPVCQKCCEKIPKDVRDSVIKLYEVDKLASISTYKTSKCRIDCLSLT</sequence>
<comment type="subcellular location">
    <subcellularLocation>
        <location evidence="1">Cell junction</location>
    </subcellularLocation>
</comment>
<dbReference type="PROSITE" id="PS50023">
    <property type="entry name" value="LIM_DOMAIN_2"/>
    <property type="match status" value="2"/>
</dbReference>
<dbReference type="GO" id="GO:0005911">
    <property type="term" value="C:cell-cell junction"/>
    <property type="evidence" value="ECO:0007669"/>
    <property type="project" value="TreeGrafter"/>
</dbReference>
<keyword evidence="3" id="KW-0677">Repeat</keyword>
<dbReference type="GO" id="GO:0046872">
    <property type="term" value="F:metal ion binding"/>
    <property type="evidence" value="ECO:0007669"/>
    <property type="project" value="UniProtKB-KW"/>
</dbReference>
<dbReference type="CDD" id="cd09334">
    <property type="entry name" value="LIM4_PINCH"/>
    <property type="match status" value="1"/>
</dbReference>
<dbReference type="PANTHER" id="PTHR24210:SF0">
    <property type="entry name" value="LIM DOMAIN-CONTAINING PROTEIN"/>
    <property type="match status" value="1"/>
</dbReference>
<dbReference type="GO" id="GO:0005737">
    <property type="term" value="C:cytoplasm"/>
    <property type="evidence" value="ECO:0007669"/>
    <property type="project" value="TreeGrafter"/>
</dbReference>
<dbReference type="FunFam" id="2.10.110.10:FF:000011">
    <property type="entry name" value="Lim and senescent cell antigen-like-containing"/>
    <property type="match status" value="1"/>
</dbReference>
<protein>
    <recommendedName>
        <fullName evidence="8">LIM zinc-binding domain-containing protein</fullName>
    </recommendedName>
</protein>
<evidence type="ECO:0000256" key="7">
    <source>
        <dbReference type="PROSITE-ProRule" id="PRU00125"/>
    </source>
</evidence>
<dbReference type="InterPro" id="IPR017351">
    <property type="entry name" value="PINCH-1-4-like"/>
</dbReference>
<evidence type="ECO:0000256" key="5">
    <source>
        <dbReference type="ARBA" id="ARBA00022949"/>
    </source>
</evidence>
<organism evidence="9 10">
    <name type="scientific">Rhynchophorus ferrugineus</name>
    <name type="common">Red palm weevil</name>
    <name type="synonym">Curculio ferrugineus</name>
    <dbReference type="NCBI Taxonomy" id="354439"/>
    <lineage>
        <taxon>Eukaryota</taxon>
        <taxon>Metazoa</taxon>
        <taxon>Ecdysozoa</taxon>
        <taxon>Arthropoda</taxon>
        <taxon>Hexapoda</taxon>
        <taxon>Insecta</taxon>
        <taxon>Pterygota</taxon>
        <taxon>Neoptera</taxon>
        <taxon>Endopterygota</taxon>
        <taxon>Coleoptera</taxon>
        <taxon>Polyphaga</taxon>
        <taxon>Cucujiformia</taxon>
        <taxon>Curculionidae</taxon>
        <taxon>Dryophthorinae</taxon>
        <taxon>Rhynchophorus</taxon>
    </lineage>
</organism>
<evidence type="ECO:0000256" key="3">
    <source>
        <dbReference type="ARBA" id="ARBA00022737"/>
    </source>
</evidence>
<dbReference type="Gene3D" id="2.10.110.10">
    <property type="entry name" value="Cysteine Rich Protein"/>
    <property type="match status" value="5"/>
</dbReference>
<dbReference type="OrthoDB" id="20689at2759"/>
<dbReference type="GO" id="GO:1900026">
    <property type="term" value="P:positive regulation of substrate adhesion-dependent cell spreading"/>
    <property type="evidence" value="ECO:0007669"/>
    <property type="project" value="TreeGrafter"/>
</dbReference>
<evidence type="ECO:0000259" key="8">
    <source>
        <dbReference type="PROSITE" id="PS50023"/>
    </source>
</evidence>
<comment type="caution">
    <text evidence="9">The sequence shown here is derived from an EMBL/GenBank/DDBJ whole genome shotgun (WGS) entry which is preliminary data.</text>
</comment>
<accession>A0A834ILR9</accession>
<proteinExistence type="predicted"/>
<feature type="domain" description="LIM zinc-binding" evidence="8">
    <location>
        <begin position="121"/>
        <end position="180"/>
    </location>
</feature>